<gene>
    <name evidence="1" type="ORF">PACLA_8A025848</name>
</gene>
<proteinExistence type="predicted"/>
<dbReference type="EMBL" id="CACRXK020001654">
    <property type="protein sequence ID" value="CAB3990415.1"/>
    <property type="molecule type" value="Genomic_DNA"/>
</dbReference>
<protein>
    <submittedName>
        <fullName evidence="1">Uncharacterized protein</fullName>
    </submittedName>
</protein>
<organism evidence="1 2">
    <name type="scientific">Paramuricea clavata</name>
    <name type="common">Red gorgonian</name>
    <name type="synonym">Violescent sea-whip</name>
    <dbReference type="NCBI Taxonomy" id="317549"/>
    <lineage>
        <taxon>Eukaryota</taxon>
        <taxon>Metazoa</taxon>
        <taxon>Cnidaria</taxon>
        <taxon>Anthozoa</taxon>
        <taxon>Octocorallia</taxon>
        <taxon>Malacalcyonacea</taxon>
        <taxon>Plexauridae</taxon>
        <taxon>Paramuricea</taxon>
    </lineage>
</organism>
<comment type="caution">
    <text evidence="1">The sequence shown here is derived from an EMBL/GenBank/DDBJ whole genome shotgun (WGS) entry which is preliminary data.</text>
</comment>
<reference evidence="1" key="1">
    <citation type="submission" date="2020-04" db="EMBL/GenBank/DDBJ databases">
        <authorList>
            <person name="Alioto T."/>
            <person name="Alioto T."/>
            <person name="Gomez Garrido J."/>
        </authorList>
    </citation>
    <scope>NUCLEOTIDE SEQUENCE</scope>
    <source>
        <strain evidence="1">A484AB</strain>
    </source>
</reference>
<keyword evidence="2" id="KW-1185">Reference proteome</keyword>
<evidence type="ECO:0000313" key="1">
    <source>
        <dbReference type="EMBL" id="CAB3990415.1"/>
    </source>
</evidence>
<name>A0A6S7GFE8_PARCT</name>
<evidence type="ECO:0000313" key="2">
    <source>
        <dbReference type="Proteomes" id="UP001152795"/>
    </source>
</evidence>
<sequence>MERERGKRTWKEIANVKDYNKYTKATICRHMKRKIDDSVIDKRKHNKGRPQKLTKQDKHNILQQVEILRRDYGHFATKRLKVFAGVRTDVSDETVKQQIFVVAIAHNKGVILAEHNTKDT</sequence>
<dbReference type="AlphaFoldDB" id="A0A6S7GFE8"/>
<dbReference type="Proteomes" id="UP001152795">
    <property type="component" value="Unassembled WGS sequence"/>
</dbReference>
<accession>A0A6S7GFE8</accession>